<evidence type="ECO:0000313" key="2">
    <source>
        <dbReference type="WBParaSite" id="ES5_v2.g18993.t1"/>
    </source>
</evidence>
<protein>
    <submittedName>
        <fullName evidence="2">Uncharacterized protein</fullName>
    </submittedName>
</protein>
<evidence type="ECO:0000313" key="1">
    <source>
        <dbReference type="Proteomes" id="UP000887579"/>
    </source>
</evidence>
<dbReference type="WBParaSite" id="ES5_v2.g18993.t1">
    <property type="protein sequence ID" value="ES5_v2.g18993.t1"/>
    <property type="gene ID" value="ES5_v2.g18993"/>
</dbReference>
<proteinExistence type="predicted"/>
<accession>A0AC34FNR7</accession>
<sequence length="723" mass="82008">MKNVLLYLVIFVLFYCCFCTSEEESELLALERYENCTSDSGISFVNLYWMKFGSNSTEFFYQNISLSEGTSMNSSIQLMVSTCICREQHLKPIFFISPYYENDIFEDVYVYCIPGKPQSFGIYDEYEIYDKFLIEHTLKIPNSLMIPLLNEEIENGACLDKNGDPTKMIANQKSCMVSISTSPPFDELEVYSGPLTISVLKNYEQKNIAFNQCYTSLDDTTYKLEDSCIYMHNISTFFCCCAQVPQRCSFNYTSEVARLNGKNLFCASNLIMEYRNDLRWKDKQESLISDYYKHNVGPACGITISTVRDPKSKNGFMFKVDYYATDSCENEIVVNLTTSKYCASENETLINVQIFKCCTNGHFCNMNLTNVSISNTILNHCHYKPTVLLTLVNDSFCEFYYDLTNGVRVYLNQNFTVKIVYETWVAAPVVHSACSYVYGNILKPDSDSCSIKIYNESALTNLQPLLRCLCNQKDCDYTTWEFKYFKQFECQKLKDASFKTPPGNETSINKWICYIQINDFGEGEQISAGHFDVNDDVHAAEVEKCAHDGILKSKFCCVNIVNIKQNNSECTVIKQIARFNAIKAESKDESENSNNNHGTEIKHIHCFSKDIQDSESEHCPLSDGCFSTRTLQTSETSSDDTAIEPAGCLGYAEDYTIKDVPLASVSLGCRVGENSNRCSVVQSPDGQQRVVCCCNQNDENGLCNTNLNKVPEKIGKSVSSFKN</sequence>
<organism evidence="1 2">
    <name type="scientific">Panagrolaimus sp. ES5</name>
    <dbReference type="NCBI Taxonomy" id="591445"/>
    <lineage>
        <taxon>Eukaryota</taxon>
        <taxon>Metazoa</taxon>
        <taxon>Ecdysozoa</taxon>
        <taxon>Nematoda</taxon>
        <taxon>Chromadorea</taxon>
        <taxon>Rhabditida</taxon>
        <taxon>Tylenchina</taxon>
        <taxon>Panagrolaimomorpha</taxon>
        <taxon>Panagrolaimoidea</taxon>
        <taxon>Panagrolaimidae</taxon>
        <taxon>Panagrolaimus</taxon>
    </lineage>
</organism>
<dbReference type="Proteomes" id="UP000887579">
    <property type="component" value="Unplaced"/>
</dbReference>
<name>A0AC34FNR7_9BILA</name>
<reference evidence="2" key="1">
    <citation type="submission" date="2022-11" db="UniProtKB">
        <authorList>
            <consortium name="WormBaseParasite"/>
        </authorList>
    </citation>
    <scope>IDENTIFICATION</scope>
</reference>